<reference evidence="2 3" key="1">
    <citation type="submission" date="2017-06" db="EMBL/GenBank/DDBJ databases">
        <authorList>
            <person name="Kim H.J."/>
            <person name="Triplett B.A."/>
        </authorList>
    </citation>
    <scope>NUCLEOTIDE SEQUENCE [LARGE SCALE GENOMIC DNA]</scope>
    <source>
        <strain evidence="2">FRACA_ARgP5</strain>
    </source>
</reference>
<evidence type="ECO:0000256" key="1">
    <source>
        <dbReference type="SAM" id="MobiDB-lite"/>
    </source>
</evidence>
<sequence length="136" mass="14726">MSHCSLATALRGQDGAKPVKGPEEGEIPFPNRPRSDRDHSCLPMNQEASPLSSTWPATPIGEESPHPRTGGDETFLILLPAEPPFINQRAARTLLNILKEAAPEASKQPSSANANDQPNDLPPQEISPPRQDERPP</sequence>
<feature type="region of interest" description="Disordered" evidence="1">
    <location>
        <begin position="101"/>
        <end position="136"/>
    </location>
</feature>
<feature type="compositionally biased region" description="Polar residues" evidence="1">
    <location>
        <begin position="107"/>
        <end position="118"/>
    </location>
</feature>
<organism evidence="2 3">
    <name type="scientific">Frankia canadensis</name>
    <dbReference type="NCBI Taxonomy" id="1836972"/>
    <lineage>
        <taxon>Bacteria</taxon>
        <taxon>Bacillati</taxon>
        <taxon>Actinomycetota</taxon>
        <taxon>Actinomycetes</taxon>
        <taxon>Frankiales</taxon>
        <taxon>Frankiaceae</taxon>
        <taxon>Frankia</taxon>
    </lineage>
</organism>
<accession>A0A2I2L2Q5</accession>
<feature type="region of interest" description="Disordered" evidence="1">
    <location>
        <begin position="1"/>
        <end position="74"/>
    </location>
</feature>
<protein>
    <submittedName>
        <fullName evidence="2">Uncharacterized protein</fullName>
    </submittedName>
</protein>
<evidence type="ECO:0000313" key="2">
    <source>
        <dbReference type="EMBL" id="SNQ52185.1"/>
    </source>
</evidence>
<proteinExistence type="predicted"/>
<dbReference type="EMBL" id="FZMO01000564">
    <property type="protein sequence ID" value="SNQ52185.1"/>
    <property type="molecule type" value="Genomic_DNA"/>
</dbReference>
<dbReference type="AlphaFoldDB" id="A0A2I2L2Q5"/>
<keyword evidence="3" id="KW-1185">Reference proteome</keyword>
<gene>
    <name evidence="2" type="ORF">FRACA_950004</name>
</gene>
<name>A0A2I2L2Q5_9ACTN</name>
<evidence type="ECO:0000313" key="3">
    <source>
        <dbReference type="Proteomes" id="UP000234331"/>
    </source>
</evidence>
<dbReference type="Proteomes" id="UP000234331">
    <property type="component" value="Unassembled WGS sequence"/>
</dbReference>
<feature type="compositionally biased region" description="Polar residues" evidence="1">
    <location>
        <begin position="46"/>
        <end position="56"/>
    </location>
</feature>